<evidence type="ECO:0000313" key="4">
    <source>
        <dbReference type="EnsemblFungi" id="MVLG_01967T0"/>
    </source>
</evidence>
<dbReference type="SMART" id="SM00558">
    <property type="entry name" value="JmjC"/>
    <property type="match status" value="1"/>
</dbReference>
<dbReference type="SUPFAM" id="SSF51197">
    <property type="entry name" value="Clavaminate synthase-like"/>
    <property type="match status" value="1"/>
</dbReference>
<dbReference type="EMBL" id="AEIJ01000194">
    <property type="status" value="NOT_ANNOTATED_CDS"/>
    <property type="molecule type" value="Genomic_DNA"/>
</dbReference>
<dbReference type="OMA" id="YWHDMEF"/>
<dbReference type="PROSITE" id="PS51184">
    <property type="entry name" value="JMJC"/>
    <property type="match status" value="1"/>
</dbReference>
<feature type="domain" description="JmjC" evidence="2">
    <location>
        <begin position="227"/>
        <end position="463"/>
    </location>
</feature>
<dbReference type="Proteomes" id="UP000017200">
    <property type="component" value="Unassembled WGS sequence"/>
</dbReference>
<gene>
    <name evidence="3" type="ORF">MVLG_01967</name>
</gene>
<dbReference type="InterPro" id="IPR014710">
    <property type="entry name" value="RmlC-like_jellyroll"/>
</dbReference>
<protein>
    <recommendedName>
        <fullName evidence="2">JmjC domain-containing protein</fullName>
    </recommendedName>
</protein>
<keyword evidence="5" id="KW-1185">Reference proteome</keyword>
<evidence type="ECO:0000313" key="3">
    <source>
        <dbReference type="EMBL" id="KDE07873.1"/>
    </source>
</evidence>
<name>U5H3Q6_USTV1</name>
<proteinExistence type="predicted"/>
<dbReference type="EnsemblFungi" id="MVLG_01967T0">
    <property type="protein sequence ID" value="MVLG_01967T0"/>
    <property type="gene ID" value="MVLG_01967"/>
</dbReference>
<dbReference type="HOGENOM" id="CLU_016785_6_0_1"/>
<dbReference type="InterPro" id="IPR041667">
    <property type="entry name" value="Cupin_8"/>
</dbReference>
<dbReference type="AlphaFoldDB" id="U5H3Q6"/>
<dbReference type="PANTHER" id="PTHR12461">
    <property type="entry name" value="HYPOXIA-INDUCIBLE FACTOR 1 ALPHA INHIBITOR-RELATED"/>
    <property type="match status" value="1"/>
</dbReference>
<dbReference type="PANTHER" id="PTHR12461:SF99">
    <property type="entry name" value="BIFUNCTIONAL PEPTIDASE AND (3S)-LYSYL HYDROXYLASE JMJD7"/>
    <property type="match status" value="1"/>
</dbReference>
<dbReference type="EMBL" id="GL541655">
    <property type="protein sequence ID" value="KDE07873.1"/>
    <property type="molecule type" value="Genomic_DNA"/>
</dbReference>
<accession>U5H3Q6</accession>
<dbReference type="InterPro" id="IPR003347">
    <property type="entry name" value="JmjC_dom"/>
</dbReference>
<dbReference type="OrthoDB" id="424465at2759"/>
<organism evidence="3">
    <name type="scientific">Microbotryum lychnidis-dioicae (strain p1A1 Lamole / MvSl-1064)</name>
    <name type="common">Anther smut fungus</name>
    <dbReference type="NCBI Taxonomy" id="683840"/>
    <lineage>
        <taxon>Eukaryota</taxon>
        <taxon>Fungi</taxon>
        <taxon>Dikarya</taxon>
        <taxon>Basidiomycota</taxon>
        <taxon>Pucciniomycotina</taxon>
        <taxon>Microbotryomycetes</taxon>
        <taxon>Microbotryales</taxon>
        <taxon>Microbotryaceae</taxon>
        <taxon>Microbotryum</taxon>
    </lineage>
</organism>
<reference evidence="5" key="1">
    <citation type="submission" date="2010-11" db="EMBL/GenBank/DDBJ databases">
        <title>The genome sequence of Microbotryum violaceum strain p1A1 Lamole.</title>
        <authorList>
            <person name="Cuomo C."/>
            <person name="Perlin M."/>
            <person name="Young S.K."/>
            <person name="Zeng Q."/>
            <person name="Gargeya S."/>
            <person name="Alvarado L."/>
            <person name="Berlin A."/>
            <person name="Chapman S.B."/>
            <person name="Chen Z."/>
            <person name="Freedman E."/>
            <person name="Gellesch M."/>
            <person name="Goldberg J."/>
            <person name="Griggs A."/>
            <person name="Gujja S."/>
            <person name="Heilman E."/>
            <person name="Heiman D."/>
            <person name="Howarth C."/>
            <person name="Mehta T."/>
            <person name="Neiman D."/>
            <person name="Pearson M."/>
            <person name="Roberts A."/>
            <person name="Saif S."/>
            <person name="Shea T."/>
            <person name="Shenoy N."/>
            <person name="Sisk P."/>
            <person name="Stolte C."/>
            <person name="Sykes S."/>
            <person name="White J."/>
            <person name="Yandava C."/>
            <person name="Haas B."/>
            <person name="Nusbaum C."/>
            <person name="Birren B."/>
        </authorList>
    </citation>
    <scope>NUCLEOTIDE SEQUENCE [LARGE SCALE GENOMIC DNA]</scope>
    <source>
        <strain evidence="5">p1A1 Lamole</strain>
    </source>
</reference>
<sequence length="482" mass="54655">MLSNKETPPRENSTWTCLTCGTTYDRATKASSSSSSSSSSSLQNRTTVLPHPQCHVHELAQPQPQRSLLPTPIQTQTQTQLLHSLKDLIESYQALNSSIVTELRSFPDALEFCRDFVGVNRPLVIRSFKGMGRRGKGDSLEGIELEREGEGVVSRALRKWDRDYLVRKMGERKVLVAVSPDGKADSIVRDPKNGKQYFVEPASVQMNLSTLFQHLNTPTNPDCPKPVYYLQSQNGNLQPNQDLEVLLEDVGEKGPEWARQSFGTDPDAVNVWIGDERSETSLHKDPYENIYLVIRGTKTFTLYPPTEFACLREKTYPHARWVLDEQKQEFGIVPTEGVEIPWLDGGKVKVKEVKRGSMKGTESIGIVEELFHSESDSDFLEVSHLDERPLSEMDDLARPLTVVLNVGDYLYLPSLWFHAVRQEGVKRDDLVHRKDGEDRAVIAVNWWYDMKMHGDGWSMNEFLRAVSRLAVADHQREEEPSS</sequence>
<feature type="compositionally biased region" description="Low complexity" evidence="1">
    <location>
        <begin position="31"/>
        <end position="41"/>
    </location>
</feature>
<reference evidence="4" key="4">
    <citation type="submission" date="2015-06" db="UniProtKB">
        <authorList>
            <consortium name="EnsemblFungi"/>
        </authorList>
    </citation>
    <scope>IDENTIFICATION</scope>
</reference>
<reference evidence="3 5" key="3">
    <citation type="journal article" date="2015" name="BMC Genomics">
        <title>Sex and parasites: genomic and transcriptomic analysis of Microbotryum lychnidis-dioicae, the biotrophic and plant-castrating anther smut fungus.</title>
        <authorList>
            <person name="Perlin M.H."/>
            <person name="Amselem J."/>
            <person name="Fontanillas E."/>
            <person name="Toh S.S."/>
            <person name="Chen Z."/>
            <person name="Goldberg J."/>
            <person name="Duplessis S."/>
            <person name="Henrissat B."/>
            <person name="Young S."/>
            <person name="Zeng Q."/>
            <person name="Aguileta G."/>
            <person name="Petit E."/>
            <person name="Badouin H."/>
            <person name="Andrews J."/>
            <person name="Razeeq D."/>
            <person name="Gabaldon T."/>
            <person name="Quesneville H."/>
            <person name="Giraud T."/>
            <person name="Hood M.E."/>
            <person name="Schultz D.J."/>
            <person name="Cuomo C.A."/>
        </authorList>
    </citation>
    <scope>NUCLEOTIDE SEQUENCE [LARGE SCALE GENOMIC DNA]</scope>
    <source>
        <strain evidence="5">p1A1 Lamole</strain>
        <strain evidence="3">P1A1 Lamole</strain>
    </source>
</reference>
<dbReference type="InParanoid" id="U5H3Q6"/>
<dbReference type="STRING" id="683840.U5H3Q6"/>
<reference evidence="3" key="2">
    <citation type="submission" date="2010-11" db="EMBL/GenBank/DDBJ databases">
        <authorList>
            <consortium name="The Broad Institute Genome Sequencing Platform"/>
            <person name="Earl A."/>
            <person name="Ward D."/>
            <person name="Feldgarden M."/>
            <person name="Gevers D."/>
            <person name="Butler R."/>
            <person name="Young S.K."/>
            <person name="Zeng Q."/>
            <person name="Gargeya S."/>
            <person name="Fitzgerald M."/>
            <person name="Haas B."/>
            <person name="Abouelleil A."/>
            <person name="Alvarado L."/>
            <person name="Arachchi H.M."/>
            <person name="Berlin A."/>
            <person name="Brown A."/>
            <person name="Chapman S.B."/>
            <person name="Chen Z."/>
            <person name="Dunbar C."/>
            <person name="Freedman E."/>
            <person name="Gearin G."/>
            <person name="Gellesch M."/>
            <person name="Goldberg J."/>
            <person name="Griggs A."/>
            <person name="Gujja S."/>
            <person name="Heilman E."/>
            <person name="Heiman D."/>
            <person name="Howarth C."/>
            <person name="Larson L."/>
            <person name="Lui A."/>
            <person name="MacDonald P.J.P."/>
            <person name="Mehta T."/>
            <person name="Montmayeur A."/>
            <person name="Murphy C."/>
            <person name="Neiman D."/>
            <person name="Pearson M."/>
            <person name="Priest M."/>
            <person name="Roberts A."/>
            <person name="Saif S."/>
            <person name="Shea T."/>
            <person name="Shenoy N."/>
            <person name="Sisk P."/>
            <person name="Stolte C."/>
            <person name="Sykes S."/>
            <person name="White J."/>
            <person name="Yandava C."/>
            <person name="Wortman J."/>
            <person name="Nusbaum C."/>
            <person name="Birren B."/>
        </authorList>
    </citation>
    <scope>NUCLEOTIDE SEQUENCE</scope>
    <source>
        <strain evidence="3">P1A1 Lamole</strain>
    </source>
</reference>
<evidence type="ECO:0000313" key="5">
    <source>
        <dbReference type="Proteomes" id="UP000017200"/>
    </source>
</evidence>
<dbReference type="Gene3D" id="2.60.120.10">
    <property type="entry name" value="Jelly Rolls"/>
    <property type="match status" value="1"/>
</dbReference>
<feature type="region of interest" description="Disordered" evidence="1">
    <location>
        <begin position="28"/>
        <end position="47"/>
    </location>
</feature>
<dbReference type="Pfam" id="PF13621">
    <property type="entry name" value="Cupin_8"/>
    <property type="match status" value="1"/>
</dbReference>
<evidence type="ECO:0000256" key="1">
    <source>
        <dbReference type="SAM" id="MobiDB-lite"/>
    </source>
</evidence>
<evidence type="ECO:0000259" key="2">
    <source>
        <dbReference type="PROSITE" id="PS51184"/>
    </source>
</evidence>